<organism evidence="1">
    <name type="scientific">Xenopus laevis</name>
    <name type="common">African clawed frog</name>
    <dbReference type="NCBI Taxonomy" id="8355"/>
    <lineage>
        <taxon>Eukaryota</taxon>
        <taxon>Metazoa</taxon>
        <taxon>Chordata</taxon>
        <taxon>Craniata</taxon>
        <taxon>Vertebrata</taxon>
        <taxon>Euteleostomi</taxon>
        <taxon>Amphibia</taxon>
        <taxon>Batrachia</taxon>
        <taxon>Anura</taxon>
        <taxon>Pipoidea</taxon>
        <taxon>Pipidae</taxon>
        <taxon>Xenopodinae</taxon>
        <taxon>Xenopus</taxon>
        <taxon>Xenopus</taxon>
    </lineage>
</organism>
<dbReference type="EMBL" id="KV514236">
    <property type="protein sequence ID" value="OCT55237.1"/>
    <property type="molecule type" value="Genomic_DNA"/>
</dbReference>
<evidence type="ECO:0000313" key="1">
    <source>
        <dbReference type="EMBL" id="OCT55237.1"/>
    </source>
</evidence>
<name>A0A974BNL9_XENLA</name>
<accession>A0A974BNL9</accession>
<protein>
    <submittedName>
        <fullName evidence="1">Uncharacterized protein</fullName>
    </submittedName>
</protein>
<dbReference type="AlphaFoldDB" id="A0A974BNL9"/>
<reference evidence="1" key="1">
    <citation type="submission" date="2016-05" db="EMBL/GenBank/DDBJ databases">
        <title>WGS assembly of Xenopus laevis.</title>
        <authorList>
            <person name="Session A."/>
            <person name="Uno Y."/>
            <person name="Kwon T."/>
            <person name="Chapman J."/>
            <person name="Toyoda A."/>
            <person name="Takahashi S."/>
            <person name="Fukui A."/>
            <person name="Hikosaka A."/>
            <person name="Putnam N."/>
            <person name="Stites J."/>
            <person name="Van Heeringen S."/>
            <person name="Quigley I."/>
            <person name="Heinz S."/>
            <person name="Hellsten U."/>
            <person name="Lyons J."/>
            <person name="Suzuki A."/>
            <person name="Kondo M."/>
            <person name="Ogino H."/>
            <person name="Ochi H."/>
            <person name="Bogdanovic O."/>
            <person name="Lister R."/>
            <person name="Georgiou G."/>
            <person name="Paranjpe S."/>
            <person name="Van Kruijsbergen I."/>
            <person name="Mozaffari S."/>
            <person name="Shu S."/>
            <person name="Schmutz J."/>
            <person name="Jenkins J."/>
            <person name="Grimwood J."/>
            <person name="Carlson J."/>
            <person name="Mitros T."/>
            <person name="Simakov O."/>
            <person name="Heald R."/>
            <person name="Miller K."/>
            <person name="Haudenschild C."/>
            <person name="Kuroki Y."/>
            <person name="Tanaka T."/>
            <person name="Michiue T."/>
            <person name="Watanabe M."/>
            <person name="Kinoshita T."/>
            <person name="Ohta Y."/>
            <person name="Mawaribuchi S."/>
            <person name="Suzuki Y."/>
            <person name="Haramoto Y."/>
            <person name="Yamamoto T."/>
            <person name="Takagi C."/>
            <person name="Kitzman J."/>
            <person name="Shendure J."/>
            <person name="Nakayama T."/>
            <person name="Izutsu Y."/>
            <person name="Robert J."/>
            <person name="Dichmann D."/>
            <person name="Flajnik M."/>
            <person name="Houston D."/>
            <person name="Marcotte E."/>
            <person name="Wallingford J."/>
            <person name="Ito Y."/>
            <person name="Asashima M."/>
            <person name="Ueno N."/>
            <person name="Matsuda Y."/>
            <person name="Jan Veenstra G."/>
            <person name="Fujiyama A."/>
            <person name="Harland R."/>
            <person name="Taira M."/>
            <person name="Rokhsar D.S."/>
        </authorList>
    </citation>
    <scope>NUCLEOTIDE SEQUENCE</scope>
    <source>
        <strain evidence="1">J</strain>
        <tissue evidence="1">Blood</tissue>
    </source>
</reference>
<sequence length="95" mass="10637">MMRSPQHPSLVSCSQISTLHLSMYLTLETLHLFYCVGHCMVSMGLIHTGKHEPLPLSLALSFIQLLDSALCPLMHHMQCTRGTLSSHNVILDHDK</sequence>
<gene>
    <name evidence="1" type="ORF">XELAEV_18003651mg</name>
</gene>
<dbReference type="Proteomes" id="UP000694892">
    <property type="component" value="Unassembled WGS sequence"/>
</dbReference>
<proteinExistence type="predicted"/>